<keyword evidence="5" id="KW-1185">Reference proteome</keyword>
<evidence type="ECO:0000259" key="3">
    <source>
        <dbReference type="Pfam" id="PF26526"/>
    </source>
</evidence>
<feature type="region of interest" description="Disordered" evidence="1">
    <location>
        <begin position="1"/>
        <end position="44"/>
    </location>
</feature>
<proteinExistence type="predicted"/>
<feature type="domain" description="DUF8175" evidence="3">
    <location>
        <begin position="95"/>
        <end position="249"/>
    </location>
</feature>
<feature type="compositionally biased region" description="Basic and acidic residues" evidence="1">
    <location>
        <begin position="1"/>
        <end position="10"/>
    </location>
</feature>
<comment type="caution">
    <text evidence="4">The sequence shown here is derived from an EMBL/GenBank/DDBJ whole genome shotgun (WGS) entry which is preliminary data.</text>
</comment>
<dbReference type="Pfam" id="PF26526">
    <property type="entry name" value="DUF8175"/>
    <property type="match status" value="1"/>
</dbReference>
<reference evidence="4 5" key="1">
    <citation type="submission" date="2024-06" db="EMBL/GenBank/DDBJ databases">
        <title>The Natural Products Discovery Center: Release of the First 8490 Sequenced Strains for Exploring Actinobacteria Biosynthetic Diversity.</title>
        <authorList>
            <person name="Kalkreuter E."/>
            <person name="Kautsar S.A."/>
            <person name="Yang D."/>
            <person name="Bader C.D."/>
            <person name="Teijaro C.N."/>
            <person name="Fluegel L."/>
            <person name="Davis C.M."/>
            <person name="Simpson J.R."/>
            <person name="Lauterbach L."/>
            <person name="Steele A.D."/>
            <person name="Gui C."/>
            <person name="Meng S."/>
            <person name="Li G."/>
            <person name="Viehrig K."/>
            <person name="Ye F."/>
            <person name="Su P."/>
            <person name="Kiefer A.F."/>
            <person name="Nichols A."/>
            <person name="Cepeda A.J."/>
            <person name="Yan W."/>
            <person name="Fan B."/>
            <person name="Jiang Y."/>
            <person name="Adhikari A."/>
            <person name="Zheng C.-J."/>
            <person name="Schuster L."/>
            <person name="Cowan T.M."/>
            <person name="Smanski M.J."/>
            <person name="Chevrette M.G."/>
            <person name="De Carvalho L.P.S."/>
            <person name="Shen B."/>
        </authorList>
    </citation>
    <scope>NUCLEOTIDE SEQUENCE [LARGE SCALE GENOMIC DNA]</scope>
    <source>
        <strain evidence="4 5">NPDC046851</strain>
    </source>
</reference>
<dbReference type="Proteomes" id="UP001551189">
    <property type="component" value="Unassembled WGS sequence"/>
</dbReference>
<evidence type="ECO:0000256" key="2">
    <source>
        <dbReference type="SAM" id="Phobius"/>
    </source>
</evidence>
<dbReference type="EMBL" id="JBEYXT010000103">
    <property type="protein sequence ID" value="MEU6803685.1"/>
    <property type="molecule type" value="Genomic_DNA"/>
</dbReference>
<feature type="transmembrane region" description="Helical" evidence="2">
    <location>
        <begin position="49"/>
        <end position="66"/>
    </location>
</feature>
<protein>
    <recommendedName>
        <fullName evidence="3">DUF8175 domain-containing protein</fullName>
    </recommendedName>
</protein>
<sequence>MSLGDDHGTDDGTYGGYAGTGQTRTRLPDRATDPYGGAPRRPRSSSRSLVTIVGVIVLLIAAIAFANRGDDVTTNGTSGEDKAETAPTAASGERPVTTKSGAIPSGFAHDRQGAESAAANYAVVLVSADILKPARRTEIVQRVFVADKAAELESSLDKAYDKNFLSNVGLDENGNAPSGSTYVSRTMPVGTKTTNYSNTTATVDVWCTGVFGMAAENTTSPVTSDWFTMTLQLRWADGDWKVDSFSQKAGPAPVNGDNKISTSEEVSKAVEEYGGFTYAR</sequence>
<dbReference type="InterPro" id="IPR058488">
    <property type="entry name" value="DUF8175"/>
</dbReference>
<feature type="region of interest" description="Disordered" evidence="1">
    <location>
        <begin position="70"/>
        <end position="108"/>
    </location>
</feature>
<accession>A0ABV3B2Q1</accession>
<name>A0ABV3B2Q1_9ACTN</name>
<keyword evidence="2" id="KW-0472">Membrane</keyword>
<keyword evidence="2" id="KW-0812">Transmembrane</keyword>
<evidence type="ECO:0000256" key="1">
    <source>
        <dbReference type="SAM" id="MobiDB-lite"/>
    </source>
</evidence>
<keyword evidence="2" id="KW-1133">Transmembrane helix</keyword>
<evidence type="ECO:0000313" key="5">
    <source>
        <dbReference type="Proteomes" id="UP001551189"/>
    </source>
</evidence>
<evidence type="ECO:0000313" key="4">
    <source>
        <dbReference type="EMBL" id="MEU6803685.1"/>
    </source>
</evidence>
<gene>
    <name evidence="4" type="ORF">ABZ931_22125</name>
</gene>
<dbReference type="RefSeq" id="WP_359697716.1">
    <property type="nucleotide sequence ID" value="NZ_JBEYXT010000103.1"/>
</dbReference>
<organism evidence="4 5">
    <name type="scientific">Streptomyces neyagawaensis</name>
    <dbReference type="NCBI Taxonomy" id="42238"/>
    <lineage>
        <taxon>Bacteria</taxon>
        <taxon>Bacillati</taxon>
        <taxon>Actinomycetota</taxon>
        <taxon>Actinomycetes</taxon>
        <taxon>Kitasatosporales</taxon>
        <taxon>Streptomycetaceae</taxon>
        <taxon>Streptomyces</taxon>
    </lineage>
</organism>